<dbReference type="EMBL" id="QLNT01000007">
    <property type="protein sequence ID" value="KAF3073087.1"/>
    <property type="molecule type" value="Genomic_DNA"/>
</dbReference>
<dbReference type="PROSITE" id="PS51257">
    <property type="entry name" value="PROKAR_LIPOPROTEIN"/>
    <property type="match status" value="1"/>
</dbReference>
<keyword evidence="3" id="KW-1185">Reference proteome</keyword>
<evidence type="ECO:0000313" key="3">
    <source>
        <dbReference type="Proteomes" id="UP000801864"/>
    </source>
</evidence>
<dbReference type="AlphaFoldDB" id="A0A9P4XJ30"/>
<feature type="transmembrane region" description="Helical" evidence="1">
    <location>
        <begin position="12"/>
        <end position="32"/>
    </location>
</feature>
<proteinExistence type="predicted"/>
<gene>
    <name evidence="2" type="ORF">CFAM422_004653</name>
</gene>
<dbReference type="Proteomes" id="UP000801864">
    <property type="component" value="Unassembled WGS sequence"/>
</dbReference>
<accession>A0A9P4XJ30</accession>
<protein>
    <submittedName>
        <fullName evidence="2">Uncharacterized protein</fullName>
    </submittedName>
</protein>
<comment type="caution">
    <text evidence="2">The sequence shown here is derived from an EMBL/GenBank/DDBJ whole genome shotgun (WGS) entry which is preliminary data.</text>
</comment>
<name>A0A9P4XJ30_9HYPO</name>
<organism evidence="2 3">
    <name type="scientific">Trichoderma lentiforme</name>
    <dbReference type="NCBI Taxonomy" id="1567552"/>
    <lineage>
        <taxon>Eukaryota</taxon>
        <taxon>Fungi</taxon>
        <taxon>Dikarya</taxon>
        <taxon>Ascomycota</taxon>
        <taxon>Pezizomycotina</taxon>
        <taxon>Sordariomycetes</taxon>
        <taxon>Hypocreomycetidae</taxon>
        <taxon>Hypocreales</taxon>
        <taxon>Hypocreaceae</taxon>
        <taxon>Trichoderma</taxon>
    </lineage>
</organism>
<keyword evidence="1" id="KW-0472">Membrane</keyword>
<sequence>MSQREVTHNHIHILAIALLQLPMLVWLGCASARKLLAGWRRLWLAGGIVEQGDDDTSKRDRWNEAKKHFDSITRLCQLGGGYAYAETGEPNSASMTLYSSN</sequence>
<reference evidence="2 3" key="1">
    <citation type="submission" date="2018-06" db="EMBL/GenBank/DDBJ databases">
        <title>Genome analysis of cellulolytic fungus Trichoderma lentiforme CFAM-422.</title>
        <authorList>
            <person name="Steindorff A.S."/>
            <person name="Formighieri E.F."/>
            <person name="Midorikawa G.E.O."/>
            <person name="Tamietti M.S."/>
            <person name="Ramos E.Z."/>
            <person name="Silva A.S."/>
            <person name="Bon E.P.S."/>
            <person name="Mendes T.D."/>
            <person name="Damaso M.C.T."/>
            <person name="Favaro L.C.L."/>
        </authorList>
    </citation>
    <scope>NUCLEOTIDE SEQUENCE [LARGE SCALE GENOMIC DNA]</scope>
    <source>
        <strain evidence="2 3">CFAM-422</strain>
    </source>
</reference>
<evidence type="ECO:0000256" key="1">
    <source>
        <dbReference type="SAM" id="Phobius"/>
    </source>
</evidence>
<evidence type="ECO:0000313" key="2">
    <source>
        <dbReference type="EMBL" id="KAF3073087.1"/>
    </source>
</evidence>
<keyword evidence="1" id="KW-1133">Transmembrane helix</keyword>
<keyword evidence="1" id="KW-0812">Transmembrane</keyword>